<evidence type="ECO:0000256" key="1">
    <source>
        <dbReference type="SAM" id="Phobius"/>
    </source>
</evidence>
<protein>
    <submittedName>
        <fullName evidence="3">Phosphatase PAP2 family protein</fullName>
    </submittedName>
</protein>
<dbReference type="EMBL" id="JAUDCF010000002">
    <property type="protein sequence ID" value="MDM8144673.1"/>
    <property type="molecule type" value="Genomic_DNA"/>
</dbReference>
<dbReference type="InterPro" id="IPR036938">
    <property type="entry name" value="PAP2/HPO_sf"/>
</dbReference>
<name>A0ABT7U2C1_9BACE</name>
<feature type="transmembrane region" description="Helical" evidence="1">
    <location>
        <begin position="301"/>
        <end position="319"/>
    </location>
</feature>
<proteinExistence type="predicted"/>
<feature type="transmembrane region" description="Helical" evidence="1">
    <location>
        <begin position="146"/>
        <end position="165"/>
    </location>
</feature>
<dbReference type="Pfam" id="PF14378">
    <property type="entry name" value="PAP2_3"/>
    <property type="match status" value="1"/>
</dbReference>
<dbReference type="SUPFAM" id="SSF48317">
    <property type="entry name" value="Acid phosphatase/Vanadium-dependent haloperoxidase"/>
    <property type="match status" value="1"/>
</dbReference>
<feature type="transmembrane region" description="Helical" evidence="1">
    <location>
        <begin position="21"/>
        <end position="45"/>
    </location>
</feature>
<feature type="transmembrane region" description="Helical" evidence="1">
    <location>
        <begin position="274"/>
        <end position="295"/>
    </location>
</feature>
<feature type="transmembrane region" description="Helical" evidence="1">
    <location>
        <begin position="51"/>
        <end position="71"/>
    </location>
</feature>
<keyword evidence="1" id="KW-0812">Transmembrane</keyword>
<dbReference type="Proteomes" id="UP001228403">
    <property type="component" value="Unassembled WGS sequence"/>
</dbReference>
<accession>A0ABT7U2C1</accession>
<evidence type="ECO:0000313" key="4">
    <source>
        <dbReference type="Proteomes" id="UP001228403"/>
    </source>
</evidence>
<organism evidence="3 4">
    <name type="scientific">Bacteroides eggerthii</name>
    <dbReference type="NCBI Taxonomy" id="28111"/>
    <lineage>
        <taxon>Bacteria</taxon>
        <taxon>Pseudomonadati</taxon>
        <taxon>Bacteroidota</taxon>
        <taxon>Bacteroidia</taxon>
        <taxon>Bacteroidales</taxon>
        <taxon>Bacteroidaceae</taxon>
        <taxon>Bacteroides</taxon>
    </lineage>
</organism>
<feature type="transmembrane region" description="Helical" evidence="1">
    <location>
        <begin position="171"/>
        <end position="189"/>
    </location>
</feature>
<sequence length="334" mass="39355">MAMIDAWKRFLEKEEKDKIKSGYLLIEKLGFAYSFLTTILILALWQEMTNPWNMILGRIIIFAVTTILLLLDRRFPYKALKFVRITFQMVLLNFWYPETYSFNCNFNNLDHIFARLEQNLFHCQPALLFGRLLPERIFSEAFNMGYFSYYPMILVVMVFYFVYQYKEYEKASFIVMCSFFIYYIIYILIPVSGPQYYFQAIGYEWAKIGIFPEMGTYFKFHTDMFPPPGDPEGFFFGLVRGAQDIGEYPTAAFPSSHVSITTILLILSFKESRTLGFCLLPVALLLYGATVYIQAHYVIDAIVGFISAFPVYFLTSHIYDKYRQQDEIRYLHIP</sequence>
<keyword evidence="1" id="KW-1133">Transmembrane helix</keyword>
<comment type="caution">
    <text evidence="3">The sequence shown here is derived from an EMBL/GenBank/DDBJ whole genome shotgun (WGS) entry which is preliminary data.</text>
</comment>
<dbReference type="CDD" id="cd01610">
    <property type="entry name" value="PAP2_like"/>
    <property type="match status" value="1"/>
</dbReference>
<evidence type="ECO:0000259" key="2">
    <source>
        <dbReference type="Pfam" id="PF14378"/>
    </source>
</evidence>
<reference evidence="4" key="2">
    <citation type="submission" date="2023-07" db="EMBL/GenBank/DDBJ databases">
        <title>Identification and characterization of horizontal gene transfer across gut microbiota members of farm animals based on homology search.</title>
        <authorList>
            <person name="Schwarzerova J."/>
            <person name="Nykrynova M."/>
            <person name="Jureckova K."/>
            <person name="Cejkova D."/>
            <person name="Rychlik I."/>
        </authorList>
    </citation>
    <scope>NUCLEOTIDE SEQUENCE [LARGE SCALE GENOMIC DNA]</scope>
    <source>
        <strain evidence="4">ET4</strain>
    </source>
</reference>
<dbReference type="Gene3D" id="1.20.144.10">
    <property type="entry name" value="Phosphatidic acid phosphatase type 2/haloperoxidase"/>
    <property type="match status" value="1"/>
</dbReference>
<dbReference type="InterPro" id="IPR026841">
    <property type="entry name" value="Aur1/Ipt1"/>
</dbReference>
<reference evidence="3 4" key="1">
    <citation type="submission" date="2023-06" db="EMBL/GenBank/DDBJ databases">
        <authorList>
            <person name="Zeman M."/>
            <person name="Kubasova T."/>
            <person name="Jahodarova E."/>
            <person name="Nykrynova M."/>
            <person name="Rychlik I."/>
        </authorList>
    </citation>
    <scope>NUCLEOTIDE SEQUENCE [LARGE SCALE GENOMIC DNA]</scope>
    <source>
        <strain evidence="3 4">ET4</strain>
    </source>
</reference>
<keyword evidence="4" id="KW-1185">Reference proteome</keyword>
<gene>
    <name evidence="3" type="ORF">QUW02_01810</name>
</gene>
<feature type="domain" description="Inositolphosphotransferase Aur1/Ipt1" evidence="2">
    <location>
        <begin position="114"/>
        <end position="309"/>
    </location>
</feature>
<evidence type="ECO:0000313" key="3">
    <source>
        <dbReference type="EMBL" id="MDM8144673.1"/>
    </source>
</evidence>
<keyword evidence="1" id="KW-0472">Membrane</keyword>